<dbReference type="InterPro" id="IPR003838">
    <property type="entry name" value="ABC3_permease_C"/>
</dbReference>
<feature type="domain" description="MacB-like periplasmic core" evidence="8">
    <location>
        <begin position="24"/>
        <end position="252"/>
    </location>
</feature>
<feature type="transmembrane region" description="Helical" evidence="6">
    <location>
        <begin position="21"/>
        <end position="41"/>
    </location>
</feature>
<dbReference type="InterPro" id="IPR025857">
    <property type="entry name" value="MacB_PCD"/>
</dbReference>
<evidence type="ECO:0000313" key="9">
    <source>
        <dbReference type="EMBL" id="SKB43813.1"/>
    </source>
</evidence>
<reference evidence="10" key="1">
    <citation type="submission" date="2017-02" db="EMBL/GenBank/DDBJ databases">
        <authorList>
            <person name="Varghese N."/>
            <person name="Submissions S."/>
        </authorList>
    </citation>
    <scope>NUCLEOTIDE SEQUENCE [LARGE SCALE GENOMIC DNA]</scope>
    <source>
        <strain evidence="10">DSM 24967</strain>
    </source>
</reference>
<evidence type="ECO:0000256" key="5">
    <source>
        <dbReference type="ARBA" id="ARBA00023136"/>
    </source>
</evidence>
<dbReference type="AlphaFoldDB" id="A0A1T5BAA1"/>
<dbReference type="RefSeq" id="WP_176134031.1">
    <property type="nucleotide sequence ID" value="NZ_FUYQ01000006.1"/>
</dbReference>
<feature type="transmembrane region" description="Helical" evidence="6">
    <location>
        <begin position="294"/>
        <end position="315"/>
    </location>
</feature>
<keyword evidence="2" id="KW-1003">Cell membrane</keyword>
<dbReference type="EMBL" id="FUYQ01000006">
    <property type="protein sequence ID" value="SKB43813.1"/>
    <property type="molecule type" value="Genomic_DNA"/>
</dbReference>
<feature type="transmembrane region" description="Helical" evidence="6">
    <location>
        <begin position="349"/>
        <end position="374"/>
    </location>
</feature>
<dbReference type="GO" id="GO:0005886">
    <property type="term" value="C:plasma membrane"/>
    <property type="evidence" value="ECO:0007669"/>
    <property type="project" value="UniProtKB-SubCell"/>
</dbReference>
<evidence type="ECO:0000259" key="8">
    <source>
        <dbReference type="Pfam" id="PF12704"/>
    </source>
</evidence>
<proteinExistence type="predicted"/>
<evidence type="ECO:0000256" key="1">
    <source>
        <dbReference type="ARBA" id="ARBA00004651"/>
    </source>
</evidence>
<evidence type="ECO:0000259" key="7">
    <source>
        <dbReference type="Pfam" id="PF02687"/>
    </source>
</evidence>
<dbReference type="InterPro" id="IPR050250">
    <property type="entry name" value="Macrolide_Exporter_MacB"/>
</dbReference>
<evidence type="ECO:0000256" key="4">
    <source>
        <dbReference type="ARBA" id="ARBA00022989"/>
    </source>
</evidence>
<protein>
    <submittedName>
        <fullName evidence="9">Putative ABC transport system permease protein</fullName>
    </submittedName>
</protein>
<dbReference type="Pfam" id="PF02687">
    <property type="entry name" value="FtsX"/>
    <property type="match status" value="1"/>
</dbReference>
<keyword evidence="5 6" id="KW-0472">Membrane</keyword>
<dbReference type="Proteomes" id="UP000190852">
    <property type="component" value="Unassembled WGS sequence"/>
</dbReference>
<organism evidence="9 10">
    <name type="scientific">Parabacteroides chartae</name>
    <dbReference type="NCBI Taxonomy" id="1037355"/>
    <lineage>
        <taxon>Bacteria</taxon>
        <taxon>Pseudomonadati</taxon>
        <taxon>Bacteroidota</taxon>
        <taxon>Bacteroidia</taxon>
        <taxon>Bacteroidales</taxon>
        <taxon>Tannerellaceae</taxon>
        <taxon>Parabacteroides</taxon>
    </lineage>
</organism>
<comment type="subcellular location">
    <subcellularLocation>
        <location evidence="1">Cell membrane</location>
        <topology evidence="1">Multi-pass membrane protein</topology>
    </subcellularLocation>
</comment>
<accession>A0A1T5BAA1</accession>
<evidence type="ECO:0000256" key="2">
    <source>
        <dbReference type="ARBA" id="ARBA00022475"/>
    </source>
</evidence>
<keyword evidence="10" id="KW-1185">Reference proteome</keyword>
<dbReference type="GO" id="GO:0022857">
    <property type="term" value="F:transmembrane transporter activity"/>
    <property type="evidence" value="ECO:0007669"/>
    <property type="project" value="TreeGrafter"/>
</dbReference>
<name>A0A1T5BAA1_9BACT</name>
<dbReference type="Pfam" id="PF12704">
    <property type="entry name" value="MacB_PCD"/>
    <property type="match status" value="1"/>
</dbReference>
<evidence type="ECO:0000256" key="6">
    <source>
        <dbReference type="SAM" id="Phobius"/>
    </source>
</evidence>
<feature type="transmembrane region" description="Helical" evidence="6">
    <location>
        <begin position="394"/>
        <end position="417"/>
    </location>
</feature>
<feature type="domain" description="ABC3 transporter permease C-terminal" evidence="7">
    <location>
        <begin position="299"/>
        <end position="427"/>
    </location>
</feature>
<dbReference type="PANTHER" id="PTHR30572">
    <property type="entry name" value="MEMBRANE COMPONENT OF TRANSPORTER-RELATED"/>
    <property type="match status" value="1"/>
</dbReference>
<keyword evidence="4 6" id="KW-1133">Transmembrane helix</keyword>
<dbReference type="PANTHER" id="PTHR30572:SF18">
    <property type="entry name" value="ABC-TYPE MACROLIDE FAMILY EXPORT SYSTEM PERMEASE COMPONENT 2"/>
    <property type="match status" value="1"/>
</dbReference>
<keyword evidence="3 6" id="KW-0812">Transmembrane</keyword>
<gene>
    <name evidence="9" type="ORF">SAMN05660349_01181</name>
</gene>
<evidence type="ECO:0000313" key="10">
    <source>
        <dbReference type="Proteomes" id="UP000190852"/>
    </source>
</evidence>
<sequence>MYKQYFRQAWNLMTQNRFYSTVYIIGTGMAIAMVMVLAIVFHARTANIAPEIHRDRMLLVPRAAAIKKDEQGMMNSNLSRKTVKECFYTLQTPELVAVGTNPDNLNYLIGDIYTKLPGGADQFKTMVMSTDANFWKMFQFSFIHGNGYLQADFESGIRKVVLSETMARKIFGKTDVINLSVMVNEIEYNISGVVKDVSSVMSLVYADIWVPYTTLSSVTETSNAENIVGALQVYILAKEPADFPKIRKEMEQKRLLYNTSLKEYQYEFRDGIPYTQKEFVLREMDYREKPHVLMWKYSLIGLIFLLVPAVNLSGLTSSRMRKRISELGIRKAFGANRNTLISQVLVENLLLTFIGGIIGLILSYILILGLKGLLLGPSYYTNMNINVKLDPEMMINFPIFIYAFIVCVLLNLLSAFFPVWRATKTSIVEAINDK</sequence>
<evidence type="ECO:0000256" key="3">
    <source>
        <dbReference type="ARBA" id="ARBA00022692"/>
    </source>
</evidence>